<feature type="transmembrane region" description="Helical" evidence="1">
    <location>
        <begin position="30"/>
        <end position="48"/>
    </location>
</feature>
<dbReference type="EMBL" id="JANUBB010000014">
    <property type="protein sequence ID" value="MCS3953000.1"/>
    <property type="molecule type" value="Genomic_DNA"/>
</dbReference>
<comment type="caution">
    <text evidence="2">The sequence shown here is derived from an EMBL/GenBank/DDBJ whole genome shotgun (WGS) entry which is preliminary data.</text>
</comment>
<keyword evidence="1" id="KW-0472">Membrane</keyword>
<sequence length="166" mass="18046">MIHLLSITASVLHPDDPSLSERESVQVQQYRLSSLLAAVLVPVFGTLYSWADPQAVDPAWIRLALSGLLVGLFVGSYLSDRVCRNYVPLTWGLIYLCMAWVTVLATLNGFSSDYTIGLVVFYGSAAVVIGLGAESIAPVFWFLGAGFLFAVGGSSRPRHHRQIRSS</sequence>
<evidence type="ECO:0000313" key="2">
    <source>
        <dbReference type="EMBL" id="MCS3953000.1"/>
    </source>
</evidence>
<keyword evidence="1" id="KW-0812">Transmembrane</keyword>
<reference evidence="2" key="1">
    <citation type="submission" date="2022-08" db="EMBL/GenBank/DDBJ databases">
        <title>Genomic Encyclopedia of Type Strains, Phase V (KMG-V): Genome sequencing to study the core and pangenomes of soil and plant-associated prokaryotes.</title>
        <authorList>
            <person name="Whitman W."/>
        </authorList>
    </citation>
    <scope>NUCLEOTIDE SEQUENCE</scope>
    <source>
        <strain evidence="2">SP2017</strain>
    </source>
</reference>
<dbReference type="AlphaFoldDB" id="A0A9X2ZT19"/>
<feature type="transmembrane region" description="Helical" evidence="1">
    <location>
        <begin position="85"/>
        <end position="107"/>
    </location>
</feature>
<gene>
    <name evidence="2" type="ORF">GGP83_002974</name>
</gene>
<evidence type="ECO:0000313" key="3">
    <source>
        <dbReference type="Proteomes" id="UP001155010"/>
    </source>
</evidence>
<protein>
    <submittedName>
        <fullName evidence="2">Membrane protein YfcA</fullName>
    </submittedName>
</protein>
<feature type="transmembrane region" description="Helical" evidence="1">
    <location>
        <begin position="60"/>
        <end position="79"/>
    </location>
</feature>
<accession>A0A9X2ZT19</accession>
<evidence type="ECO:0000256" key="1">
    <source>
        <dbReference type="SAM" id="Phobius"/>
    </source>
</evidence>
<name>A0A9X2ZT19_9BACT</name>
<proteinExistence type="predicted"/>
<keyword evidence="1" id="KW-1133">Transmembrane helix</keyword>
<dbReference type="Proteomes" id="UP001155010">
    <property type="component" value="Unassembled WGS sequence"/>
</dbReference>
<dbReference type="RefSeq" id="WP_180984896.1">
    <property type="nucleotide sequence ID" value="NZ_JANTZN010000015.1"/>
</dbReference>
<organism evidence="2 3">
    <name type="scientific">Salinibacter ruber</name>
    <dbReference type="NCBI Taxonomy" id="146919"/>
    <lineage>
        <taxon>Bacteria</taxon>
        <taxon>Pseudomonadati</taxon>
        <taxon>Rhodothermota</taxon>
        <taxon>Rhodothermia</taxon>
        <taxon>Rhodothermales</taxon>
        <taxon>Salinibacteraceae</taxon>
        <taxon>Salinibacter</taxon>
    </lineage>
</organism>